<sequence>MAGLSQTTCGRCRQPQHGDPPNATGSPHVVDDDKPKLALNFMILDQYFIPIRPFGILIGINKERGTKETPIGLKFPNNLSQIPTELLFNLVMLKSSSSLPQLYRPPSSPNGASTFAVSEVDKAVCARAQSGGAAPVADQPFSSHQTSRASSGSSTESLDSASRRDKNLSRKLLREAIQNKRNEIKRESDRLNSSMTTPLCRSEEALLQDKKWMSQVKDLNHSFEKIPPISLQRKVCSKGQSYYVD</sequence>
<reference evidence="2 3" key="1">
    <citation type="journal article" date="2018" name="Nat. Ecol. Evol.">
        <title>Genomic signatures of mitonuclear coevolution across populations of Tigriopus californicus.</title>
        <authorList>
            <person name="Barreto F.S."/>
            <person name="Watson E.T."/>
            <person name="Lima T.G."/>
            <person name="Willett C.S."/>
            <person name="Edmands S."/>
            <person name="Li W."/>
            <person name="Burton R.S."/>
        </authorList>
    </citation>
    <scope>NUCLEOTIDE SEQUENCE [LARGE SCALE GENOMIC DNA]</scope>
    <source>
        <strain evidence="2 3">San Diego</strain>
    </source>
</reference>
<feature type="region of interest" description="Disordered" evidence="1">
    <location>
        <begin position="133"/>
        <end position="171"/>
    </location>
</feature>
<comment type="caution">
    <text evidence="2">The sequence shown here is derived from an EMBL/GenBank/DDBJ whole genome shotgun (WGS) entry which is preliminary data.</text>
</comment>
<dbReference type="EMBL" id="VCGU01000002">
    <property type="protein sequence ID" value="TRY79632.1"/>
    <property type="molecule type" value="Genomic_DNA"/>
</dbReference>
<protein>
    <submittedName>
        <fullName evidence="2">Uncharacterized protein</fullName>
    </submittedName>
</protein>
<keyword evidence="3" id="KW-1185">Reference proteome</keyword>
<feature type="region of interest" description="Disordered" evidence="1">
    <location>
        <begin position="1"/>
        <end position="31"/>
    </location>
</feature>
<feature type="compositionally biased region" description="Low complexity" evidence="1">
    <location>
        <begin position="142"/>
        <end position="157"/>
    </location>
</feature>
<evidence type="ECO:0000313" key="2">
    <source>
        <dbReference type="EMBL" id="TRY79632.1"/>
    </source>
</evidence>
<accession>A0A553PPM1</accession>
<organism evidence="2 3">
    <name type="scientific">Tigriopus californicus</name>
    <name type="common">Marine copepod</name>
    <dbReference type="NCBI Taxonomy" id="6832"/>
    <lineage>
        <taxon>Eukaryota</taxon>
        <taxon>Metazoa</taxon>
        <taxon>Ecdysozoa</taxon>
        <taxon>Arthropoda</taxon>
        <taxon>Crustacea</taxon>
        <taxon>Multicrustacea</taxon>
        <taxon>Hexanauplia</taxon>
        <taxon>Copepoda</taxon>
        <taxon>Harpacticoida</taxon>
        <taxon>Harpacticidae</taxon>
        <taxon>Tigriopus</taxon>
    </lineage>
</organism>
<dbReference type="AlphaFoldDB" id="A0A553PPM1"/>
<proteinExistence type="predicted"/>
<feature type="compositionally biased region" description="Basic and acidic residues" evidence="1">
    <location>
        <begin position="161"/>
        <end position="171"/>
    </location>
</feature>
<evidence type="ECO:0000256" key="1">
    <source>
        <dbReference type="SAM" id="MobiDB-lite"/>
    </source>
</evidence>
<dbReference type="Proteomes" id="UP000318571">
    <property type="component" value="Chromosome 6"/>
</dbReference>
<gene>
    <name evidence="2" type="ORF">TCAL_13965</name>
</gene>
<evidence type="ECO:0000313" key="3">
    <source>
        <dbReference type="Proteomes" id="UP000318571"/>
    </source>
</evidence>
<name>A0A553PPM1_TIGCA</name>